<sequence>MHPHPSGSHRKGHKRQKLSVLNPNFAFADPDESHEKQPPIYSYPTHLVPAVYSPPPAPSLARQLHHLRHTRNNLSISSHFNTVSLDSPFDVSLAPPAPPPPTAVPDAVANPLVQSLIKQLQNVDNSNINTYLLEVTRKLALSLPIDEFYNLLFNDGHPIIDTNNKIDHSSVDLENLQRTSQALDLLLQFFKNPPLLAKYLPVSSTHLSSINFHELQRTFLAFKILDEILVIVPGDRNSQTYTIPRPFIYKVYYILCQHCIAKYPFSHDRDEEQNLLLGQSKFGKLLKIAFPLVNIKRLGSRGDSKYHFLGVKWNPALVSSDTINLCEEKEISDLKFLFTNMAPKHSSLAPRPPKKPSTNSESKSVTPMAKPETFPVAKASAIKANTHYVPWLAEGFYSDNIELQTFLDRLYDSSDERLSFLLRTRVKTIFENTRLSSDQQYLSSEIEQIFKMGEEEQRAFYLALILEIALESWTMTDIDTNNTHSNIRYFLRNKFVEDKDTWNMKVFRSLLHHWLHMSSSLTLLAEKVAYDESYHETLTGLLKTEVSPLDIDSGIGIGLAKKSLVKVLLAYDYIPRECQDYSVSQLQEFLATIATLVVNLLNEFQKMSRSENDSVEFQKQKLLQLVNTHLMTTPVMRLPTRVMIDFVQTFFRDAQSRVRFALNRQKAENDQLWSITTLIHEYLSFTGELSGLITHH</sequence>
<reference evidence="1" key="1">
    <citation type="submission" date="2023-04" db="EMBL/GenBank/DDBJ databases">
        <title>Draft Genome sequencing of Naganishia species isolated from polar environments using Oxford Nanopore Technology.</title>
        <authorList>
            <person name="Leo P."/>
            <person name="Venkateswaran K."/>
        </authorList>
    </citation>
    <scope>NUCLEOTIDE SEQUENCE</scope>
    <source>
        <strain evidence="1">MNA-CCFEE 5261</strain>
    </source>
</reference>
<protein>
    <submittedName>
        <fullName evidence="1">Uncharacterized protein</fullName>
    </submittedName>
</protein>
<name>A0ACC2VB02_9TREE</name>
<evidence type="ECO:0000313" key="2">
    <source>
        <dbReference type="Proteomes" id="UP001241377"/>
    </source>
</evidence>
<proteinExistence type="predicted"/>
<accession>A0ACC2VB02</accession>
<evidence type="ECO:0000313" key="1">
    <source>
        <dbReference type="EMBL" id="KAJ9096164.1"/>
    </source>
</evidence>
<dbReference type="EMBL" id="JASBWR010000095">
    <property type="protein sequence ID" value="KAJ9096164.1"/>
    <property type="molecule type" value="Genomic_DNA"/>
</dbReference>
<dbReference type="Proteomes" id="UP001241377">
    <property type="component" value="Unassembled WGS sequence"/>
</dbReference>
<gene>
    <name evidence="1" type="ORF">QFC19_007263</name>
</gene>
<organism evidence="1 2">
    <name type="scientific">Naganishia cerealis</name>
    <dbReference type="NCBI Taxonomy" id="610337"/>
    <lineage>
        <taxon>Eukaryota</taxon>
        <taxon>Fungi</taxon>
        <taxon>Dikarya</taxon>
        <taxon>Basidiomycota</taxon>
        <taxon>Agaricomycotina</taxon>
        <taxon>Tremellomycetes</taxon>
        <taxon>Filobasidiales</taxon>
        <taxon>Filobasidiaceae</taxon>
        <taxon>Naganishia</taxon>
    </lineage>
</organism>
<comment type="caution">
    <text evidence="1">The sequence shown here is derived from an EMBL/GenBank/DDBJ whole genome shotgun (WGS) entry which is preliminary data.</text>
</comment>
<keyword evidence="2" id="KW-1185">Reference proteome</keyword>